<protein>
    <submittedName>
        <fullName evidence="1">Uncharacterized protein</fullName>
    </submittedName>
</protein>
<keyword evidence="2" id="KW-1185">Reference proteome</keyword>
<evidence type="ECO:0000313" key="2">
    <source>
        <dbReference type="Proteomes" id="UP000321577"/>
    </source>
</evidence>
<dbReference type="InterPro" id="IPR009679">
    <property type="entry name" value="Phage_186_CII-like"/>
</dbReference>
<sequence length="165" mass="18858">MESHQVIRAALDQVHVKEVAEKMGISLSLLYKWGEEGAGSSGTSNPLDRVQDLYEHTQSDALVQWLCNKADGYFVKNPPTTKRPGREVMPATQQIVQQFADLLAAISHAASDNCISREEAKHIRHEWDELKRLTERFVKWCEQEDFLHLAEDLKVNRVGMKEDKD</sequence>
<gene>
    <name evidence="1" type="ORF">BGE01nite_54100</name>
</gene>
<dbReference type="Pfam" id="PF06892">
    <property type="entry name" value="Phage_CP76"/>
    <property type="match status" value="1"/>
</dbReference>
<proteinExistence type="predicted"/>
<evidence type="ECO:0000313" key="1">
    <source>
        <dbReference type="EMBL" id="GEP46119.1"/>
    </source>
</evidence>
<dbReference type="EMBL" id="BKAG01000072">
    <property type="protein sequence ID" value="GEP46119.1"/>
    <property type="molecule type" value="Genomic_DNA"/>
</dbReference>
<dbReference type="Proteomes" id="UP000321577">
    <property type="component" value="Unassembled WGS sequence"/>
</dbReference>
<comment type="caution">
    <text evidence="1">The sequence shown here is derived from an EMBL/GenBank/DDBJ whole genome shotgun (WGS) entry which is preliminary data.</text>
</comment>
<organism evidence="1 2">
    <name type="scientific">Brevifollis gellanilyticus</name>
    <dbReference type="NCBI Taxonomy" id="748831"/>
    <lineage>
        <taxon>Bacteria</taxon>
        <taxon>Pseudomonadati</taxon>
        <taxon>Verrucomicrobiota</taxon>
        <taxon>Verrucomicrobiia</taxon>
        <taxon>Verrucomicrobiales</taxon>
        <taxon>Verrucomicrobiaceae</taxon>
    </lineage>
</organism>
<reference evidence="1 2" key="1">
    <citation type="submission" date="2019-07" db="EMBL/GenBank/DDBJ databases">
        <title>Whole genome shotgun sequence of Brevifollis gellanilyticus NBRC 108608.</title>
        <authorList>
            <person name="Hosoyama A."/>
            <person name="Uohara A."/>
            <person name="Ohji S."/>
            <person name="Ichikawa N."/>
        </authorList>
    </citation>
    <scope>NUCLEOTIDE SEQUENCE [LARGE SCALE GENOMIC DNA]</scope>
    <source>
        <strain evidence="1 2">NBRC 108608</strain>
    </source>
</reference>
<accession>A0A512MHC2</accession>
<dbReference type="OrthoDB" id="9796035at2"/>
<name>A0A512MHC2_9BACT</name>
<dbReference type="RefSeq" id="WP_146855696.1">
    <property type="nucleotide sequence ID" value="NZ_BKAG01000072.1"/>
</dbReference>
<dbReference type="AlphaFoldDB" id="A0A512MHC2"/>